<dbReference type="Gene3D" id="1.10.10.10">
    <property type="entry name" value="Winged helix-like DNA-binding domain superfamily/Winged helix DNA-binding domain"/>
    <property type="match status" value="1"/>
</dbReference>
<dbReference type="FunFam" id="1.10.10.10:FF:000079">
    <property type="entry name" value="GntR family transcriptional regulator"/>
    <property type="match status" value="1"/>
</dbReference>
<dbReference type="PANTHER" id="PTHR44846:SF1">
    <property type="entry name" value="MANNOSYL-D-GLYCERATE TRANSPORT_METABOLISM SYSTEM REPRESSOR MNGR-RELATED"/>
    <property type="match status" value="1"/>
</dbReference>
<reference evidence="6 7" key="2">
    <citation type="submission" date="2015-07" db="EMBL/GenBank/DDBJ databases">
        <title>Genome sequence of Levilinea saccharolytica DSM 16555.</title>
        <authorList>
            <person name="Hemp J."/>
            <person name="Ward L.M."/>
            <person name="Pace L.A."/>
            <person name="Fischer W.W."/>
        </authorList>
    </citation>
    <scope>NUCLEOTIDE SEQUENCE [LARGE SCALE GENOMIC DNA]</scope>
    <source>
        <strain evidence="6 7">KIBI-1</strain>
    </source>
</reference>
<gene>
    <name evidence="6" type="ORF">ADN01_01270</name>
    <name evidence="5" type="ORF">LSAC_02986</name>
</gene>
<dbReference type="SMART" id="SM00345">
    <property type="entry name" value="HTH_GNTR"/>
    <property type="match status" value="1"/>
</dbReference>
<dbReference type="Pfam" id="PF07702">
    <property type="entry name" value="UTRA"/>
    <property type="match status" value="1"/>
</dbReference>
<keyword evidence="3" id="KW-0804">Transcription</keyword>
<feature type="domain" description="HTH gntR-type" evidence="4">
    <location>
        <begin position="16"/>
        <end position="84"/>
    </location>
</feature>
<dbReference type="InterPro" id="IPR050679">
    <property type="entry name" value="Bact_HTH_transcr_reg"/>
</dbReference>
<proteinExistence type="predicted"/>
<dbReference type="InterPro" id="IPR011663">
    <property type="entry name" value="UTRA"/>
</dbReference>
<dbReference type="Pfam" id="PF00392">
    <property type="entry name" value="GntR"/>
    <property type="match status" value="1"/>
</dbReference>
<dbReference type="RefSeq" id="WP_062419396.1">
    <property type="nucleotide sequence ID" value="NZ_BBXZ01000158.1"/>
</dbReference>
<keyword evidence="1" id="KW-0805">Transcription regulation</keyword>
<dbReference type="InterPro" id="IPR036390">
    <property type="entry name" value="WH_DNA-bd_sf"/>
</dbReference>
<name>A0A0M8JQ47_9CHLR</name>
<keyword evidence="7" id="KW-1185">Reference proteome</keyword>
<dbReference type="CDD" id="cd07377">
    <property type="entry name" value="WHTH_GntR"/>
    <property type="match status" value="1"/>
</dbReference>
<dbReference type="EMBL" id="LGCM01000003">
    <property type="protein sequence ID" value="KPL91575.1"/>
    <property type="molecule type" value="Genomic_DNA"/>
</dbReference>
<evidence type="ECO:0000256" key="3">
    <source>
        <dbReference type="ARBA" id="ARBA00023163"/>
    </source>
</evidence>
<dbReference type="InterPro" id="IPR036388">
    <property type="entry name" value="WH-like_DNA-bd_sf"/>
</dbReference>
<dbReference type="SUPFAM" id="SSF64288">
    <property type="entry name" value="Chorismate lyase-like"/>
    <property type="match status" value="1"/>
</dbReference>
<dbReference type="PANTHER" id="PTHR44846">
    <property type="entry name" value="MANNOSYL-D-GLYCERATE TRANSPORT/METABOLISM SYSTEM REPRESSOR MNGR-RELATED"/>
    <property type="match status" value="1"/>
</dbReference>
<evidence type="ECO:0000259" key="4">
    <source>
        <dbReference type="PROSITE" id="PS50949"/>
    </source>
</evidence>
<dbReference type="SUPFAM" id="SSF46785">
    <property type="entry name" value="Winged helix' DNA-binding domain"/>
    <property type="match status" value="1"/>
</dbReference>
<evidence type="ECO:0000256" key="1">
    <source>
        <dbReference type="ARBA" id="ARBA00023015"/>
    </source>
</evidence>
<dbReference type="GO" id="GO:0003700">
    <property type="term" value="F:DNA-binding transcription factor activity"/>
    <property type="evidence" value="ECO:0007669"/>
    <property type="project" value="InterPro"/>
</dbReference>
<evidence type="ECO:0000256" key="2">
    <source>
        <dbReference type="ARBA" id="ARBA00023125"/>
    </source>
</evidence>
<dbReference type="AlphaFoldDB" id="A0A0M8JQ47"/>
<dbReference type="STRING" id="229921.ADN01_01270"/>
<dbReference type="GO" id="GO:0045892">
    <property type="term" value="P:negative regulation of DNA-templated transcription"/>
    <property type="evidence" value="ECO:0007669"/>
    <property type="project" value="TreeGrafter"/>
</dbReference>
<sequence length="258" mass="29243">MVNFTGSAEINRDTPIPLYYQVAQILRKEIETGKYQPGDYIPTELELQRRFNVSRATIRQAIADMVYAGLLERRRSKGTTVSTRQFESTLHGLNSFTGEIMSSNLTLRTKILEFKQIAAPEAAQTGLELSPGEMVAMMERIRYVDGQPMVLEKWYAPMKYFAGLQRGMFQETGLEQSTYYVMVKQFGMTITRAEDIIIPVAIEPREAKLLNVASGTPVLLRTRISFNAEGRPVNLAIGQYLVRLRFILEGNRTYSSGH</sequence>
<organism evidence="5">
    <name type="scientific">Levilinea saccharolytica</name>
    <dbReference type="NCBI Taxonomy" id="229921"/>
    <lineage>
        <taxon>Bacteria</taxon>
        <taxon>Bacillati</taxon>
        <taxon>Chloroflexota</taxon>
        <taxon>Anaerolineae</taxon>
        <taxon>Anaerolineales</taxon>
        <taxon>Anaerolineaceae</taxon>
        <taxon>Levilinea</taxon>
    </lineage>
</organism>
<dbReference type="Proteomes" id="UP000050501">
    <property type="component" value="Unassembled WGS sequence"/>
</dbReference>
<accession>A0A0M8JQ47</accession>
<dbReference type="PRINTS" id="PR00035">
    <property type="entry name" value="HTHGNTR"/>
</dbReference>
<dbReference type="PROSITE" id="PS50949">
    <property type="entry name" value="HTH_GNTR"/>
    <property type="match status" value="1"/>
</dbReference>
<protein>
    <submittedName>
        <fullName evidence="5">Transcriptional regulator</fullName>
    </submittedName>
</protein>
<dbReference type="OrthoDB" id="146373at2"/>
<dbReference type="GO" id="GO:0003677">
    <property type="term" value="F:DNA binding"/>
    <property type="evidence" value="ECO:0007669"/>
    <property type="project" value="UniProtKB-KW"/>
</dbReference>
<keyword evidence="2" id="KW-0238">DNA-binding</keyword>
<dbReference type="InterPro" id="IPR028978">
    <property type="entry name" value="Chorismate_lyase_/UTRA_dom_sf"/>
</dbReference>
<evidence type="ECO:0000313" key="5">
    <source>
        <dbReference type="EMBL" id="GAP19088.1"/>
    </source>
</evidence>
<dbReference type="InterPro" id="IPR000524">
    <property type="entry name" value="Tscrpt_reg_HTH_GntR"/>
</dbReference>
<evidence type="ECO:0000313" key="7">
    <source>
        <dbReference type="Proteomes" id="UP000050501"/>
    </source>
</evidence>
<dbReference type="Gene3D" id="3.40.1410.10">
    <property type="entry name" value="Chorismate lyase-like"/>
    <property type="match status" value="1"/>
</dbReference>
<reference evidence="5" key="1">
    <citation type="journal article" date="2015" name="Genome Announc.">
        <title>Draft Genome Sequences of Anaerolinea thermolimosa IMO-1, Bellilinea caldifistulae GOMI-1, Leptolinea tardivitalis YMTK-2, Levilinea saccharolytica KIBI-1, Longilinea arvoryzae KOME-1, Previously Described as Members of the Class Anaerolineae (Chloroflexi).</title>
        <authorList>
            <person name="Matsuura N."/>
            <person name="Tourlousse M.D."/>
            <person name="Ohashi A."/>
            <person name="Hugenholtz P."/>
            <person name="Sekiguchi Y."/>
        </authorList>
    </citation>
    <scope>NUCLEOTIDE SEQUENCE</scope>
    <source>
        <strain evidence="5">KIBI-1</strain>
    </source>
</reference>
<dbReference type="SMART" id="SM00866">
    <property type="entry name" value="UTRA"/>
    <property type="match status" value="1"/>
</dbReference>
<evidence type="ECO:0000313" key="6">
    <source>
        <dbReference type="EMBL" id="KPL91575.1"/>
    </source>
</evidence>
<dbReference type="EMBL" id="DF967975">
    <property type="protein sequence ID" value="GAP19088.1"/>
    <property type="molecule type" value="Genomic_DNA"/>
</dbReference>